<feature type="compositionally biased region" description="Low complexity" evidence="1">
    <location>
        <begin position="165"/>
        <end position="181"/>
    </location>
</feature>
<evidence type="ECO:0008006" key="4">
    <source>
        <dbReference type="Google" id="ProtNLM"/>
    </source>
</evidence>
<dbReference type="Proteomes" id="UP000036987">
    <property type="component" value="Unassembled WGS sequence"/>
</dbReference>
<protein>
    <recommendedName>
        <fullName evidence="4">DNA-directed RNA polymerase</fullName>
    </recommendedName>
</protein>
<organism evidence="2 3">
    <name type="scientific">Zostera marina</name>
    <name type="common">Eelgrass</name>
    <dbReference type="NCBI Taxonomy" id="29655"/>
    <lineage>
        <taxon>Eukaryota</taxon>
        <taxon>Viridiplantae</taxon>
        <taxon>Streptophyta</taxon>
        <taxon>Embryophyta</taxon>
        <taxon>Tracheophyta</taxon>
        <taxon>Spermatophyta</taxon>
        <taxon>Magnoliopsida</taxon>
        <taxon>Liliopsida</taxon>
        <taxon>Zosteraceae</taxon>
        <taxon>Zostera</taxon>
    </lineage>
</organism>
<evidence type="ECO:0000256" key="1">
    <source>
        <dbReference type="SAM" id="MobiDB-lite"/>
    </source>
</evidence>
<reference evidence="3" key="1">
    <citation type="journal article" date="2016" name="Nature">
        <title>The genome of the seagrass Zostera marina reveals angiosperm adaptation to the sea.</title>
        <authorList>
            <person name="Olsen J.L."/>
            <person name="Rouze P."/>
            <person name="Verhelst B."/>
            <person name="Lin Y.-C."/>
            <person name="Bayer T."/>
            <person name="Collen J."/>
            <person name="Dattolo E."/>
            <person name="De Paoli E."/>
            <person name="Dittami S."/>
            <person name="Maumus F."/>
            <person name="Michel G."/>
            <person name="Kersting A."/>
            <person name="Lauritano C."/>
            <person name="Lohaus R."/>
            <person name="Toepel M."/>
            <person name="Tonon T."/>
            <person name="Vanneste K."/>
            <person name="Amirebrahimi M."/>
            <person name="Brakel J."/>
            <person name="Bostroem C."/>
            <person name="Chovatia M."/>
            <person name="Grimwood J."/>
            <person name="Jenkins J.W."/>
            <person name="Jueterbock A."/>
            <person name="Mraz A."/>
            <person name="Stam W.T."/>
            <person name="Tice H."/>
            <person name="Bornberg-Bauer E."/>
            <person name="Green P.J."/>
            <person name="Pearson G.A."/>
            <person name="Procaccini G."/>
            <person name="Duarte C.M."/>
            <person name="Schmutz J."/>
            <person name="Reusch T.B.H."/>
            <person name="Van de Peer Y."/>
        </authorList>
    </citation>
    <scope>NUCLEOTIDE SEQUENCE [LARGE SCALE GENOMIC DNA]</scope>
    <source>
        <strain evidence="3">cv. Finnish</strain>
    </source>
</reference>
<proteinExistence type="predicted"/>
<feature type="region of interest" description="Disordered" evidence="1">
    <location>
        <begin position="122"/>
        <end position="190"/>
    </location>
</feature>
<feature type="compositionally biased region" description="Polar residues" evidence="1">
    <location>
        <begin position="135"/>
        <end position="146"/>
    </location>
</feature>
<dbReference type="AlphaFoldDB" id="A0A0K9Q0B1"/>
<gene>
    <name evidence="2" type="ORF">ZOSMA_122G00050</name>
</gene>
<name>A0A0K9Q0B1_ZOSMR</name>
<sequence length="190" mass="21141">MDRFIFQTPLKCFERAAEKCHIDSLSSIVGSSLWGKNNAIGTGKCFQILWKQKDVQSEANIGNDVYDFIHMVRATTGEMESDTCLGVDMDNLVEENGDLSPDHDLCFVKPTFDDSDICLNHENPQNEMQDKWDMDSSNWNTESQGWGVSKIADATSSKNAAWDENNSLGGDVGGSDSSNWNKQAQSEPPY</sequence>
<evidence type="ECO:0000313" key="3">
    <source>
        <dbReference type="Proteomes" id="UP000036987"/>
    </source>
</evidence>
<evidence type="ECO:0000313" key="2">
    <source>
        <dbReference type="EMBL" id="KMZ74738.1"/>
    </source>
</evidence>
<dbReference type="OrthoDB" id="1894851at2759"/>
<dbReference type="EMBL" id="LFYR01000244">
    <property type="protein sequence ID" value="KMZ74738.1"/>
    <property type="molecule type" value="Genomic_DNA"/>
</dbReference>
<keyword evidence="3" id="KW-1185">Reference proteome</keyword>
<dbReference type="STRING" id="29655.A0A0K9Q0B1"/>
<comment type="caution">
    <text evidence="2">The sequence shown here is derived from an EMBL/GenBank/DDBJ whole genome shotgun (WGS) entry which is preliminary data.</text>
</comment>
<accession>A0A0K9Q0B1</accession>